<dbReference type="Gene3D" id="2.40.10.220">
    <property type="entry name" value="predicted glycosyltransferase like domains"/>
    <property type="match status" value="1"/>
</dbReference>
<keyword evidence="3" id="KW-1185">Reference proteome</keyword>
<dbReference type="EMBL" id="CP048029">
    <property type="protein sequence ID" value="QIK36700.1"/>
    <property type="molecule type" value="Genomic_DNA"/>
</dbReference>
<sequence length="337" mass="38249">MPAEETQSSFERRAQARLHVQLPVQLQCKGEEQPRRAVLLDLSWGGALCQTKGMLPTNNQLVQLWLPWEQQDRIQIEAQLLRQKPGGGGQCLVALRFRRLSLTDHNRLERLLGRIREQDAANRTLEPQPLAAMIEVMIKTFDEWRAALVNIASGRLLISTPAAFMPGQSLGLRFNGVPQRARLNLRARVLTSEPKQNPDGTSAYLLTVEFEHLESALRNWTQWLLAQIPDEKGPLPSDYQYPPAVAIPAQIILAKDTRSALELGFPEAMNYLITAWGDAEAFDIVFRQLIFGESFTTETWTPEAWEELKFLQSLHEEAYGVSEGRRLMLRITGQEPF</sequence>
<feature type="domain" description="PilZ" evidence="1">
    <location>
        <begin position="11"/>
        <end position="112"/>
    </location>
</feature>
<organism evidence="2 3">
    <name type="scientific">Caldichromatium japonicum</name>
    <dbReference type="NCBI Taxonomy" id="2699430"/>
    <lineage>
        <taxon>Bacteria</taxon>
        <taxon>Pseudomonadati</taxon>
        <taxon>Pseudomonadota</taxon>
        <taxon>Gammaproteobacteria</taxon>
        <taxon>Chromatiales</taxon>
        <taxon>Chromatiaceae</taxon>
        <taxon>Caldichromatium</taxon>
    </lineage>
</organism>
<accession>A0A6G7V9W6</accession>
<evidence type="ECO:0000313" key="3">
    <source>
        <dbReference type="Proteomes" id="UP000502699"/>
    </source>
</evidence>
<dbReference type="RefSeq" id="WP_166269097.1">
    <property type="nucleotide sequence ID" value="NZ_CP048029.1"/>
</dbReference>
<reference evidence="3" key="1">
    <citation type="submission" date="2020-01" db="EMBL/GenBank/DDBJ databases">
        <title>Caldichromatium gen. nov., sp. nov., a thermophilic purple sulfur bacterium member of the family Chromatiaceae isolated from Nakabusa hot spring, Japan.</title>
        <authorList>
            <person name="Saini M.K."/>
            <person name="Hanada S."/>
            <person name="Tank M."/>
        </authorList>
    </citation>
    <scope>NUCLEOTIDE SEQUENCE [LARGE SCALE GENOMIC DNA]</scope>
    <source>
        <strain evidence="3">No.7</strain>
    </source>
</reference>
<protein>
    <submittedName>
        <fullName evidence="2">PilZ domain-containing protein</fullName>
    </submittedName>
</protein>
<dbReference type="GO" id="GO:0035438">
    <property type="term" value="F:cyclic-di-GMP binding"/>
    <property type="evidence" value="ECO:0007669"/>
    <property type="project" value="InterPro"/>
</dbReference>
<name>A0A6G7V9W6_9GAMM</name>
<dbReference type="AlphaFoldDB" id="A0A6G7V9W6"/>
<dbReference type="SUPFAM" id="SSF141371">
    <property type="entry name" value="PilZ domain-like"/>
    <property type="match status" value="1"/>
</dbReference>
<gene>
    <name evidence="2" type="ORF">GWK36_00320</name>
</gene>
<evidence type="ECO:0000313" key="2">
    <source>
        <dbReference type="EMBL" id="QIK36700.1"/>
    </source>
</evidence>
<dbReference type="InterPro" id="IPR009875">
    <property type="entry name" value="PilZ_domain"/>
</dbReference>
<dbReference type="KEGG" id="cjap:GWK36_00320"/>
<dbReference type="Pfam" id="PF07238">
    <property type="entry name" value="PilZ"/>
    <property type="match status" value="1"/>
</dbReference>
<proteinExistence type="predicted"/>
<dbReference type="Proteomes" id="UP000502699">
    <property type="component" value="Chromosome"/>
</dbReference>
<evidence type="ECO:0000259" key="1">
    <source>
        <dbReference type="Pfam" id="PF07238"/>
    </source>
</evidence>